<reference evidence="2 3" key="1">
    <citation type="journal article" date="2014" name="Agronomy (Basel)">
        <title>A Draft Genome Sequence for Ensete ventricosum, the Drought-Tolerant Tree Against Hunger.</title>
        <authorList>
            <person name="Harrison J."/>
            <person name="Moore K.A."/>
            <person name="Paszkiewicz K."/>
            <person name="Jones T."/>
            <person name="Grant M."/>
            <person name="Ambacheew D."/>
            <person name="Muzemil S."/>
            <person name="Studholme D.J."/>
        </authorList>
    </citation>
    <scope>NUCLEOTIDE SEQUENCE [LARGE SCALE GENOMIC DNA]</scope>
</reference>
<protein>
    <submittedName>
        <fullName evidence="2">Uncharacterized protein</fullName>
    </submittedName>
</protein>
<dbReference type="Proteomes" id="UP000287651">
    <property type="component" value="Unassembled WGS sequence"/>
</dbReference>
<gene>
    <name evidence="2" type="ORF">B296_00033272</name>
</gene>
<comment type="caution">
    <text evidence="2">The sequence shown here is derived from an EMBL/GenBank/DDBJ whole genome shotgun (WGS) entry which is preliminary data.</text>
</comment>
<feature type="region of interest" description="Disordered" evidence="1">
    <location>
        <begin position="65"/>
        <end position="96"/>
    </location>
</feature>
<feature type="compositionally biased region" description="Basic and acidic residues" evidence="1">
    <location>
        <begin position="10"/>
        <end position="20"/>
    </location>
</feature>
<evidence type="ECO:0000313" key="3">
    <source>
        <dbReference type="Proteomes" id="UP000287651"/>
    </source>
</evidence>
<organism evidence="2 3">
    <name type="scientific">Ensete ventricosum</name>
    <name type="common">Abyssinian banana</name>
    <name type="synonym">Musa ensete</name>
    <dbReference type="NCBI Taxonomy" id="4639"/>
    <lineage>
        <taxon>Eukaryota</taxon>
        <taxon>Viridiplantae</taxon>
        <taxon>Streptophyta</taxon>
        <taxon>Embryophyta</taxon>
        <taxon>Tracheophyta</taxon>
        <taxon>Spermatophyta</taxon>
        <taxon>Magnoliopsida</taxon>
        <taxon>Liliopsida</taxon>
        <taxon>Zingiberales</taxon>
        <taxon>Musaceae</taxon>
        <taxon>Ensete</taxon>
    </lineage>
</organism>
<evidence type="ECO:0000256" key="1">
    <source>
        <dbReference type="SAM" id="MobiDB-lite"/>
    </source>
</evidence>
<proteinExistence type="predicted"/>
<accession>A0A426ZQJ8</accession>
<feature type="region of interest" description="Disordered" evidence="1">
    <location>
        <begin position="1"/>
        <end position="34"/>
    </location>
</feature>
<dbReference type="EMBL" id="AMZH03005484">
    <property type="protein sequence ID" value="RRT66293.1"/>
    <property type="molecule type" value="Genomic_DNA"/>
</dbReference>
<evidence type="ECO:0000313" key="2">
    <source>
        <dbReference type="EMBL" id="RRT66293.1"/>
    </source>
</evidence>
<dbReference type="AlphaFoldDB" id="A0A426ZQJ8"/>
<sequence length="96" mass="10468">MCLPTGMPMPERDRRAEAADRAATPLPPMMRDATPLNLPAILPRELLSVLRTGISFRSQRLANRGPSQGFIGSVSHVTRTDKGPRHFGSGTRHLPA</sequence>
<name>A0A426ZQJ8_ENSVE</name>